<sequence length="228" mass="25409">MEIAQLENIATLIGEPARIKMLWVLMDGKAYTATELSLFGEVSPQSASMHLGKLVQAGLLKVIAQGRHRYFSYANDEVAYAIEALANLVPVQKESCQSGAKNVPVKNCRTCYDHIAGKAGVAITDRILKLAYLSEKGQQYELTDKGHSFFTGFGIDTDVLLKLKRPFARPCLDWSERRFHLAGSLGRAILEKMFQDDWMRRTQNSRALVITSKGERSLYDILGVELPG</sequence>
<dbReference type="AlphaFoldDB" id="A0A7X0J1F7"/>
<proteinExistence type="predicted"/>
<evidence type="ECO:0000313" key="3">
    <source>
        <dbReference type="Proteomes" id="UP000521017"/>
    </source>
</evidence>
<dbReference type="PROSITE" id="PS50987">
    <property type="entry name" value="HTH_ARSR_2"/>
    <property type="match status" value="1"/>
</dbReference>
<dbReference type="InterPro" id="IPR036390">
    <property type="entry name" value="WH_DNA-bd_sf"/>
</dbReference>
<accession>A0A7X0J1F7</accession>
<evidence type="ECO:0000259" key="1">
    <source>
        <dbReference type="PROSITE" id="PS50987"/>
    </source>
</evidence>
<keyword evidence="2" id="KW-0238">DNA-binding</keyword>
<dbReference type="InterPro" id="IPR052543">
    <property type="entry name" value="HTH_Metal-responsive_Reg"/>
</dbReference>
<dbReference type="Gene3D" id="1.10.10.10">
    <property type="entry name" value="Winged helix-like DNA-binding domain superfamily/Winged helix DNA-binding domain"/>
    <property type="match status" value="1"/>
</dbReference>
<dbReference type="SUPFAM" id="SSF46785">
    <property type="entry name" value="Winged helix' DNA-binding domain"/>
    <property type="match status" value="1"/>
</dbReference>
<dbReference type="InterPro" id="IPR036388">
    <property type="entry name" value="WH-like_DNA-bd_sf"/>
</dbReference>
<dbReference type="GO" id="GO:0003700">
    <property type="term" value="F:DNA-binding transcription factor activity"/>
    <property type="evidence" value="ECO:0007669"/>
    <property type="project" value="InterPro"/>
</dbReference>
<dbReference type="GO" id="GO:0046686">
    <property type="term" value="P:response to cadmium ion"/>
    <property type="evidence" value="ECO:0007669"/>
    <property type="project" value="TreeGrafter"/>
</dbReference>
<dbReference type="InterPro" id="IPR001845">
    <property type="entry name" value="HTH_ArsR_DNA-bd_dom"/>
</dbReference>
<dbReference type="EMBL" id="JACHCC010000003">
    <property type="protein sequence ID" value="MBB6499349.1"/>
    <property type="molecule type" value="Genomic_DNA"/>
</dbReference>
<protein>
    <submittedName>
        <fullName evidence="2">DNA-binding transcriptional ArsR family regulator/predicted transcriptional regulator</fullName>
    </submittedName>
</protein>
<organism evidence="2 3">
    <name type="scientific">Pedobacter cryoconitis</name>
    <dbReference type="NCBI Taxonomy" id="188932"/>
    <lineage>
        <taxon>Bacteria</taxon>
        <taxon>Pseudomonadati</taxon>
        <taxon>Bacteroidota</taxon>
        <taxon>Sphingobacteriia</taxon>
        <taxon>Sphingobacteriales</taxon>
        <taxon>Sphingobacteriaceae</taxon>
        <taxon>Pedobacter</taxon>
    </lineage>
</organism>
<dbReference type="PANTHER" id="PTHR39168">
    <property type="entry name" value="TRANSCRIPTIONAL REGULATOR-RELATED"/>
    <property type="match status" value="1"/>
</dbReference>
<dbReference type="GO" id="GO:0003677">
    <property type="term" value="F:DNA binding"/>
    <property type="evidence" value="ECO:0007669"/>
    <property type="project" value="UniProtKB-KW"/>
</dbReference>
<comment type="caution">
    <text evidence="2">The sequence shown here is derived from an EMBL/GenBank/DDBJ whole genome shotgun (WGS) entry which is preliminary data.</text>
</comment>
<name>A0A7X0J1F7_9SPHI</name>
<dbReference type="InterPro" id="IPR011991">
    <property type="entry name" value="ArsR-like_HTH"/>
</dbReference>
<dbReference type="CDD" id="cd00090">
    <property type="entry name" value="HTH_ARSR"/>
    <property type="match status" value="1"/>
</dbReference>
<feature type="domain" description="HTH arsR-type" evidence="1">
    <location>
        <begin position="1"/>
        <end position="93"/>
    </location>
</feature>
<gene>
    <name evidence="2" type="ORF">HDF25_001490</name>
</gene>
<dbReference type="PANTHER" id="PTHR39168:SF1">
    <property type="entry name" value="TRANSCRIPTIONAL REGULATORY PROTEIN"/>
    <property type="match status" value="1"/>
</dbReference>
<dbReference type="Proteomes" id="UP000521017">
    <property type="component" value="Unassembled WGS sequence"/>
</dbReference>
<dbReference type="RefSeq" id="WP_184624075.1">
    <property type="nucleotide sequence ID" value="NZ_JACHCC010000003.1"/>
</dbReference>
<dbReference type="GO" id="GO:0032791">
    <property type="term" value="F:lead ion binding"/>
    <property type="evidence" value="ECO:0007669"/>
    <property type="project" value="TreeGrafter"/>
</dbReference>
<dbReference type="GO" id="GO:0097063">
    <property type="term" value="F:cadmium ion sensor activity"/>
    <property type="evidence" value="ECO:0007669"/>
    <property type="project" value="TreeGrafter"/>
</dbReference>
<evidence type="ECO:0000313" key="2">
    <source>
        <dbReference type="EMBL" id="MBB6499349.1"/>
    </source>
</evidence>
<dbReference type="SMART" id="SM00418">
    <property type="entry name" value="HTH_ARSR"/>
    <property type="match status" value="1"/>
</dbReference>
<dbReference type="GO" id="GO:0010288">
    <property type="term" value="P:response to lead ion"/>
    <property type="evidence" value="ECO:0007669"/>
    <property type="project" value="TreeGrafter"/>
</dbReference>
<reference evidence="2 3" key="1">
    <citation type="submission" date="2020-08" db="EMBL/GenBank/DDBJ databases">
        <title>Genomic Encyclopedia of Type Strains, Phase IV (KMG-V): Genome sequencing to study the core and pangenomes of soil and plant-associated prokaryotes.</title>
        <authorList>
            <person name="Whitman W."/>
        </authorList>
    </citation>
    <scope>NUCLEOTIDE SEQUENCE [LARGE SCALE GENOMIC DNA]</scope>
    <source>
        <strain evidence="2 3">M2T3</strain>
    </source>
</reference>